<evidence type="ECO:0008006" key="5">
    <source>
        <dbReference type="Google" id="ProtNLM"/>
    </source>
</evidence>
<reference evidence="3 4" key="1">
    <citation type="submission" date="2019-08" db="EMBL/GenBank/DDBJ databases">
        <title>Hyperibacter terrae gen. nov., sp. nov. and Hyperibacter viscosus sp. nov., two new members in the family Rhodospirillaceae isolated from the rhizosphere of Hypericum perforatum.</title>
        <authorList>
            <person name="Noviana Z."/>
        </authorList>
    </citation>
    <scope>NUCLEOTIDE SEQUENCE [LARGE SCALE GENOMIC DNA]</scope>
    <source>
        <strain evidence="3 4">R5913</strain>
    </source>
</reference>
<keyword evidence="4" id="KW-1185">Reference proteome</keyword>
<dbReference type="RefSeq" id="WP_191908538.1">
    <property type="nucleotide sequence ID" value="NZ_CP042906.1"/>
</dbReference>
<gene>
    <name evidence="3" type="ORF">FRZ44_23070</name>
</gene>
<dbReference type="PANTHER" id="PTHR12788">
    <property type="entry name" value="PROTEIN-TYROSINE SULFOTRANSFERASE 2"/>
    <property type="match status" value="1"/>
</dbReference>
<evidence type="ECO:0000313" key="4">
    <source>
        <dbReference type="Proteomes" id="UP000326202"/>
    </source>
</evidence>
<dbReference type="Proteomes" id="UP000326202">
    <property type="component" value="Chromosome"/>
</dbReference>
<dbReference type="KEGG" id="htq:FRZ44_23070"/>
<dbReference type="EMBL" id="CP042906">
    <property type="protein sequence ID" value="QEX17011.1"/>
    <property type="molecule type" value="Genomic_DNA"/>
</dbReference>
<evidence type="ECO:0000313" key="3">
    <source>
        <dbReference type="EMBL" id="QEX17011.1"/>
    </source>
</evidence>
<evidence type="ECO:0000256" key="2">
    <source>
        <dbReference type="SAM" id="MobiDB-lite"/>
    </source>
</evidence>
<proteinExistence type="predicted"/>
<dbReference type="Pfam" id="PF13469">
    <property type="entry name" value="Sulfotransfer_3"/>
    <property type="match status" value="1"/>
</dbReference>
<dbReference type="InterPro" id="IPR027417">
    <property type="entry name" value="P-loop_NTPase"/>
</dbReference>
<accession>A0A5J6MIK5</accession>
<dbReference type="InterPro" id="IPR026634">
    <property type="entry name" value="TPST-like"/>
</dbReference>
<feature type="region of interest" description="Disordered" evidence="2">
    <location>
        <begin position="1"/>
        <end position="31"/>
    </location>
</feature>
<protein>
    <recommendedName>
        <fullName evidence="5">Sulfotransferase</fullName>
    </recommendedName>
</protein>
<dbReference type="AlphaFoldDB" id="A0A5J6MIK5"/>
<organism evidence="3 4">
    <name type="scientific">Hypericibacter terrae</name>
    <dbReference type="NCBI Taxonomy" id="2602015"/>
    <lineage>
        <taxon>Bacteria</taxon>
        <taxon>Pseudomonadati</taxon>
        <taxon>Pseudomonadota</taxon>
        <taxon>Alphaproteobacteria</taxon>
        <taxon>Rhodospirillales</taxon>
        <taxon>Dongiaceae</taxon>
        <taxon>Hypericibacter</taxon>
    </lineage>
</organism>
<dbReference type="SUPFAM" id="SSF52540">
    <property type="entry name" value="P-loop containing nucleoside triphosphate hydrolases"/>
    <property type="match status" value="1"/>
</dbReference>
<sequence>MANLGTRSKPAAKRRRERNGGNAGGGESGVVPAAVEAPSQRPRAGAAATLALSIDRDKVAAGLAEEQNLWRLMGLDVPTLRERARAGAIASKALLDEVKTLCLFVGYQRSGHSLVGSLLDAHPQMAIAHELDALFYLKQGFHPREILYLMLEVSRMHGEIGRRWGEYTYRVPGQWQGRHTQLEVIGDKKGGMTTLRIARNPGLLDQVMSRFGKRKRFIHVLRNPYDNIAAMVQHGQSLKAAIAEYFKLLRTNRAIIRRVGADAVATVHHEDLVADPRAELSRLCAFLGVTAPPDYLDACASIVFAAPRRPRHKIPWHPEILTMLERRVASKPMIDRYRFAD</sequence>
<dbReference type="Gene3D" id="3.40.50.300">
    <property type="entry name" value="P-loop containing nucleotide triphosphate hydrolases"/>
    <property type="match status" value="1"/>
</dbReference>
<dbReference type="GO" id="GO:0008476">
    <property type="term" value="F:protein-tyrosine sulfotransferase activity"/>
    <property type="evidence" value="ECO:0007669"/>
    <property type="project" value="InterPro"/>
</dbReference>
<dbReference type="PANTHER" id="PTHR12788:SF8">
    <property type="entry name" value="PROTEIN-TYROSINE SULFOTRANSFERASE"/>
    <property type="match status" value="1"/>
</dbReference>
<keyword evidence="1" id="KW-0808">Transferase</keyword>
<name>A0A5J6MIK5_9PROT</name>
<evidence type="ECO:0000256" key="1">
    <source>
        <dbReference type="ARBA" id="ARBA00022679"/>
    </source>
</evidence>